<feature type="non-terminal residue" evidence="2">
    <location>
        <position position="489"/>
    </location>
</feature>
<dbReference type="Proteomes" id="UP001165060">
    <property type="component" value="Unassembled WGS sequence"/>
</dbReference>
<keyword evidence="1" id="KW-0472">Membrane</keyword>
<reference evidence="2 3" key="1">
    <citation type="journal article" date="2023" name="Commun. Biol.">
        <title>Genome analysis of Parmales, the sister group of diatoms, reveals the evolutionary specialization of diatoms from phago-mixotrophs to photoautotrophs.</title>
        <authorList>
            <person name="Ban H."/>
            <person name="Sato S."/>
            <person name="Yoshikawa S."/>
            <person name="Yamada K."/>
            <person name="Nakamura Y."/>
            <person name="Ichinomiya M."/>
            <person name="Sato N."/>
            <person name="Blanc-Mathieu R."/>
            <person name="Endo H."/>
            <person name="Kuwata A."/>
            <person name="Ogata H."/>
        </authorList>
    </citation>
    <scope>NUCLEOTIDE SEQUENCE [LARGE SCALE GENOMIC DNA]</scope>
</reference>
<accession>A0ABQ6MDQ9</accession>
<evidence type="ECO:0000256" key="1">
    <source>
        <dbReference type="SAM" id="Phobius"/>
    </source>
</evidence>
<gene>
    <name evidence="2" type="ORF">TeGR_g9544</name>
</gene>
<protein>
    <submittedName>
        <fullName evidence="2">Uncharacterized protein</fullName>
    </submittedName>
</protein>
<keyword evidence="1" id="KW-1133">Transmembrane helix</keyword>
<sequence length="489" mass="52444">MVDDANDLVLVGDSKNLEIHAFDFEGNVVHSIDSPLVMAALAFRPGVFAPLSEVSLTSVSITTTSPITFTATGFKDRFGKPLATDVDFSNFAIKVTGDVSSSESNVVLTKTISGDEPQGEEGAVWFAVDVPNAGEWTFSLVDVFGSGYEEHIGGSPYTYFVSEGPTDTASCVLDFEQSIVAGEEFRVTIETYDFHANPTEHFDDVFLCTLDDGVDVEVNRTDDGTVVFSELVTAAGPNRLTIVHVPTNTEVASSPISFDVSPAAADAASSTHNLDDTKSIVSNLGATITVQVFPRDAEIGEKLKEMLNSRISSQNLFIAIELADSASDVVKGVEALIEGRPEKALEMVLWVLFMLLAAYSGPLGIYAMIERGKVKKGFQDMMSGTDAKIVVYARALDEATPSTGVYFSLMSFTFSTLMLGRKMGLPGQKKELKLKKRNLEAVMKEHDISLRSAGADAGGDAASIHGERGRVSLDMTLNSLRNIGDNAVP</sequence>
<keyword evidence="1" id="KW-0812">Transmembrane</keyword>
<proteinExistence type="predicted"/>
<evidence type="ECO:0000313" key="2">
    <source>
        <dbReference type="EMBL" id="GMI24188.1"/>
    </source>
</evidence>
<keyword evidence="3" id="KW-1185">Reference proteome</keyword>
<evidence type="ECO:0000313" key="3">
    <source>
        <dbReference type="Proteomes" id="UP001165060"/>
    </source>
</evidence>
<dbReference type="EMBL" id="BRYB01005410">
    <property type="protein sequence ID" value="GMI24188.1"/>
    <property type="molecule type" value="Genomic_DNA"/>
</dbReference>
<comment type="caution">
    <text evidence="2">The sequence shown here is derived from an EMBL/GenBank/DDBJ whole genome shotgun (WGS) entry which is preliminary data.</text>
</comment>
<organism evidence="2 3">
    <name type="scientific">Tetraparma gracilis</name>
    <dbReference type="NCBI Taxonomy" id="2962635"/>
    <lineage>
        <taxon>Eukaryota</taxon>
        <taxon>Sar</taxon>
        <taxon>Stramenopiles</taxon>
        <taxon>Ochrophyta</taxon>
        <taxon>Bolidophyceae</taxon>
        <taxon>Parmales</taxon>
        <taxon>Triparmaceae</taxon>
        <taxon>Tetraparma</taxon>
    </lineage>
</organism>
<name>A0ABQ6MDQ9_9STRA</name>
<feature type="transmembrane region" description="Helical" evidence="1">
    <location>
        <begin position="347"/>
        <end position="369"/>
    </location>
</feature>